<feature type="domain" description="N-acetyltransferase" evidence="1">
    <location>
        <begin position="114"/>
        <end position="242"/>
    </location>
</feature>
<evidence type="ECO:0000313" key="2">
    <source>
        <dbReference type="EMBL" id="KAA2239070.1"/>
    </source>
</evidence>
<keyword evidence="3" id="KW-1185">Reference proteome</keyword>
<dbReference type="SUPFAM" id="SSF55729">
    <property type="entry name" value="Acyl-CoA N-acyltransferases (Nat)"/>
    <property type="match status" value="1"/>
</dbReference>
<proteinExistence type="predicted"/>
<evidence type="ECO:0000259" key="1">
    <source>
        <dbReference type="PROSITE" id="PS51186"/>
    </source>
</evidence>
<dbReference type="RefSeq" id="WP_149840249.1">
    <property type="nucleotide sequence ID" value="NZ_VUOC01000004.1"/>
</dbReference>
<name>A0A5B2VKG0_9BACT</name>
<accession>A0A5B2VKG0</accession>
<gene>
    <name evidence="2" type="ORF">F0L74_22935</name>
</gene>
<dbReference type="InterPro" id="IPR000182">
    <property type="entry name" value="GNAT_dom"/>
</dbReference>
<dbReference type="Pfam" id="PF13508">
    <property type="entry name" value="Acetyltransf_7"/>
    <property type="match status" value="1"/>
</dbReference>
<comment type="caution">
    <text evidence="2">The sequence shown here is derived from an EMBL/GenBank/DDBJ whole genome shotgun (WGS) entry which is preliminary data.</text>
</comment>
<dbReference type="PROSITE" id="PS51186">
    <property type="entry name" value="GNAT"/>
    <property type="match status" value="1"/>
</dbReference>
<dbReference type="EMBL" id="VUOC01000004">
    <property type="protein sequence ID" value="KAA2239070.1"/>
    <property type="molecule type" value="Genomic_DNA"/>
</dbReference>
<dbReference type="CDD" id="cd04301">
    <property type="entry name" value="NAT_SF"/>
    <property type="match status" value="1"/>
</dbReference>
<protein>
    <submittedName>
        <fullName evidence="2">GNAT family N-acetyltransferase</fullName>
    </submittedName>
</protein>
<reference evidence="2 3" key="1">
    <citation type="submission" date="2019-09" db="EMBL/GenBank/DDBJ databases">
        <title>Chitinophaga ginsengihumi sp. nov., isolated from soil of ginseng rhizosphere.</title>
        <authorList>
            <person name="Lee J."/>
        </authorList>
    </citation>
    <scope>NUCLEOTIDE SEQUENCE [LARGE SCALE GENOMIC DNA]</scope>
    <source>
        <strain evidence="2 3">BN140078</strain>
    </source>
</reference>
<sequence>MNTIQSNIDNLTALWQQASRPFNGCFGSAAFNYCHVEHSGWPNRLWFNQDITPELIKTAAAAIDDKSSAFTLPYWDIYNSGSFQILDTLGYQQKSEQIGMSLKLEQPFLQRPGLDYRRVTDDAAAQLWSDIFGQAFGYLISPEILMRTGNGIEYYLAYYQDQPAGTAMLYTTGDIAGIHAVGVIPGMRRKGIADDMMVFILNRAIALGASYATLQASAMGKGLYLKLGFKEEFRIKNYIFKV</sequence>
<dbReference type="Proteomes" id="UP000324611">
    <property type="component" value="Unassembled WGS sequence"/>
</dbReference>
<reference evidence="2 3" key="2">
    <citation type="submission" date="2019-09" db="EMBL/GenBank/DDBJ databases">
        <authorList>
            <person name="Jin C."/>
        </authorList>
    </citation>
    <scope>NUCLEOTIDE SEQUENCE [LARGE SCALE GENOMIC DNA]</scope>
    <source>
        <strain evidence="2 3">BN140078</strain>
    </source>
</reference>
<dbReference type="AlphaFoldDB" id="A0A5B2VKG0"/>
<keyword evidence="2" id="KW-0808">Transferase</keyword>
<dbReference type="GO" id="GO:0016747">
    <property type="term" value="F:acyltransferase activity, transferring groups other than amino-acyl groups"/>
    <property type="evidence" value="ECO:0007669"/>
    <property type="project" value="InterPro"/>
</dbReference>
<evidence type="ECO:0000313" key="3">
    <source>
        <dbReference type="Proteomes" id="UP000324611"/>
    </source>
</evidence>
<dbReference type="InterPro" id="IPR016181">
    <property type="entry name" value="Acyl_CoA_acyltransferase"/>
</dbReference>
<organism evidence="2 3">
    <name type="scientific">Chitinophaga agrisoli</name>
    <dbReference type="NCBI Taxonomy" id="2607653"/>
    <lineage>
        <taxon>Bacteria</taxon>
        <taxon>Pseudomonadati</taxon>
        <taxon>Bacteroidota</taxon>
        <taxon>Chitinophagia</taxon>
        <taxon>Chitinophagales</taxon>
        <taxon>Chitinophagaceae</taxon>
        <taxon>Chitinophaga</taxon>
    </lineage>
</organism>
<dbReference type="Gene3D" id="3.40.630.30">
    <property type="match status" value="1"/>
</dbReference>